<dbReference type="OrthoDB" id="4951845at2759"/>
<dbReference type="InterPro" id="IPR010987">
    <property type="entry name" value="Glutathione-S-Trfase_C-like"/>
</dbReference>
<proteinExistence type="predicted"/>
<dbReference type="SUPFAM" id="SSF47616">
    <property type="entry name" value="GST C-terminal domain-like"/>
    <property type="match status" value="1"/>
</dbReference>
<feature type="domain" description="GST C-terminal" evidence="1">
    <location>
        <begin position="1"/>
        <end position="124"/>
    </location>
</feature>
<dbReference type="PANTHER" id="PTHR11260">
    <property type="entry name" value="GLUTATHIONE S-TRANSFERASE, GST, SUPERFAMILY, GST DOMAIN CONTAINING"/>
    <property type="match status" value="1"/>
</dbReference>
<evidence type="ECO:0000313" key="2">
    <source>
        <dbReference type="EMBL" id="KAF3454627.1"/>
    </source>
</evidence>
<dbReference type="InterPro" id="IPR036282">
    <property type="entry name" value="Glutathione-S-Trfase_C_sf"/>
</dbReference>
<dbReference type="EMBL" id="VOIH02000002">
    <property type="protein sequence ID" value="KAF3454627.1"/>
    <property type="molecule type" value="Genomic_DNA"/>
</dbReference>
<dbReference type="GO" id="GO:0005737">
    <property type="term" value="C:cytoplasm"/>
    <property type="evidence" value="ECO:0007669"/>
    <property type="project" value="TreeGrafter"/>
</dbReference>
<dbReference type="PANTHER" id="PTHR11260:SF676">
    <property type="entry name" value="GLUTATHIONE S-TRANSFERASE U8"/>
    <property type="match status" value="1"/>
</dbReference>
<keyword evidence="3" id="KW-1185">Reference proteome</keyword>
<organism evidence="2 3">
    <name type="scientific">Rhamnella rubrinervis</name>
    <dbReference type="NCBI Taxonomy" id="2594499"/>
    <lineage>
        <taxon>Eukaryota</taxon>
        <taxon>Viridiplantae</taxon>
        <taxon>Streptophyta</taxon>
        <taxon>Embryophyta</taxon>
        <taxon>Tracheophyta</taxon>
        <taxon>Spermatophyta</taxon>
        <taxon>Magnoliopsida</taxon>
        <taxon>eudicotyledons</taxon>
        <taxon>Gunneridae</taxon>
        <taxon>Pentapetalae</taxon>
        <taxon>rosids</taxon>
        <taxon>fabids</taxon>
        <taxon>Rosales</taxon>
        <taxon>Rhamnaceae</taxon>
        <taxon>rhamnoid group</taxon>
        <taxon>Rhamneae</taxon>
        <taxon>Rhamnella</taxon>
    </lineage>
</organism>
<evidence type="ECO:0000259" key="1">
    <source>
        <dbReference type="PROSITE" id="PS50405"/>
    </source>
</evidence>
<comment type="caution">
    <text evidence="2">The sequence shown here is derived from an EMBL/GenBank/DDBJ whole genome shotgun (WGS) entry which is preliminary data.</text>
</comment>
<accession>A0A8K0MQC4</accession>
<dbReference type="Gene3D" id="1.20.1050.10">
    <property type="match status" value="1"/>
</dbReference>
<dbReference type="InterPro" id="IPR045073">
    <property type="entry name" value="Omega/Tau-like"/>
</dbReference>
<gene>
    <name evidence="2" type="ORF">FNV43_RR05075</name>
</gene>
<reference evidence="2" key="1">
    <citation type="submission" date="2020-03" db="EMBL/GenBank/DDBJ databases">
        <title>A high-quality chromosome-level genome assembly of a woody plant with both climbing and erect habits, Rhamnella rubrinervis.</title>
        <authorList>
            <person name="Lu Z."/>
            <person name="Yang Y."/>
            <person name="Zhu X."/>
            <person name="Sun Y."/>
        </authorList>
    </citation>
    <scope>NUCLEOTIDE SEQUENCE</scope>
    <source>
        <strain evidence="2">BYM</strain>
        <tissue evidence="2">Leaf</tissue>
    </source>
</reference>
<dbReference type="GO" id="GO:0004364">
    <property type="term" value="F:glutathione transferase activity"/>
    <property type="evidence" value="ECO:0007669"/>
    <property type="project" value="TreeGrafter"/>
</dbReference>
<dbReference type="Proteomes" id="UP000796880">
    <property type="component" value="Unassembled WGS sequence"/>
</dbReference>
<dbReference type="InterPro" id="IPR004046">
    <property type="entry name" value="GST_C"/>
</dbReference>
<protein>
    <recommendedName>
        <fullName evidence="1">GST C-terminal domain-containing protein</fullName>
    </recommendedName>
</protein>
<dbReference type="Pfam" id="PF00043">
    <property type="entry name" value="GST_C"/>
    <property type="match status" value="1"/>
</dbReference>
<name>A0A8K0MQC4_9ROSA</name>
<evidence type="ECO:0000313" key="3">
    <source>
        <dbReference type="Proteomes" id="UP000796880"/>
    </source>
</evidence>
<dbReference type="PROSITE" id="PS50405">
    <property type="entry name" value="GST_CTER"/>
    <property type="match status" value="1"/>
</dbReference>
<sequence>MTEPWHASGLNSMMKKVNWLKPAASKANIAEEQEKEKVIEEFHELLKLLENELKGIDFLVGESFGYLGIAVLIWYPSVQEVVGLQYFSEEKFPMICKWIRKLHEIEVAKKCLPSRLKHLPFTRSLYEALKRAQR</sequence>
<dbReference type="AlphaFoldDB" id="A0A8K0MQC4"/>
<dbReference type="GO" id="GO:0006749">
    <property type="term" value="P:glutathione metabolic process"/>
    <property type="evidence" value="ECO:0007669"/>
    <property type="project" value="TreeGrafter"/>
</dbReference>